<accession>X0UHK0</accession>
<feature type="non-terminal residue" evidence="2">
    <location>
        <position position="1"/>
    </location>
</feature>
<dbReference type="GO" id="GO:0005524">
    <property type="term" value="F:ATP binding"/>
    <property type="evidence" value="ECO:0007669"/>
    <property type="project" value="InterPro"/>
</dbReference>
<evidence type="ECO:0000313" key="2">
    <source>
        <dbReference type="EMBL" id="GAG05050.1"/>
    </source>
</evidence>
<dbReference type="Pfam" id="PF21360">
    <property type="entry name" value="PylC-like_N"/>
    <property type="match status" value="1"/>
</dbReference>
<gene>
    <name evidence="2" type="ORF">S01H1_40310</name>
</gene>
<dbReference type="SUPFAM" id="SSF56059">
    <property type="entry name" value="Glutathione synthetase ATP-binding domain-like"/>
    <property type="match status" value="1"/>
</dbReference>
<dbReference type="InterPro" id="IPR048764">
    <property type="entry name" value="PylC_N"/>
</dbReference>
<proteinExistence type="predicted"/>
<dbReference type="PROSITE" id="PS50975">
    <property type="entry name" value="ATP_GRASP"/>
    <property type="match status" value="1"/>
</dbReference>
<dbReference type="Gene3D" id="3.30.470.20">
    <property type="entry name" value="ATP-grasp fold, B domain"/>
    <property type="match status" value="1"/>
</dbReference>
<dbReference type="Gene3D" id="3.40.50.20">
    <property type="match status" value="1"/>
</dbReference>
<dbReference type="EMBL" id="BARS01025518">
    <property type="protein sequence ID" value="GAG05050.1"/>
    <property type="molecule type" value="Genomic_DNA"/>
</dbReference>
<dbReference type="AlphaFoldDB" id="X0UHK0"/>
<dbReference type="InterPro" id="IPR011761">
    <property type="entry name" value="ATP-grasp"/>
</dbReference>
<organism evidence="2">
    <name type="scientific">marine sediment metagenome</name>
    <dbReference type="NCBI Taxonomy" id="412755"/>
    <lineage>
        <taxon>unclassified sequences</taxon>
        <taxon>metagenomes</taxon>
        <taxon>ecological metagenomes</taxon>
    </lineage>
</organism>
<protein>
    <recommendedName>
        <fullName evidence="1">ATP-grasp domain-containing protein</fullName>
    </recommendedName>
</protein>
<sequence length="267" mass="30456">REAAKKIVGCDMKPYSPVSYFVDRFYKAPAATDTTDYMAFLKEISIREKIEYFLPISESEIDVLNTRRKHIEALGVQLLLNKQNIIDTFLDKLKTVQYLEGLNIKVPRTMLLSDYDDSYGYPVIVKSKKSHGSKNLRKIMDMYDLEYISKKNDGSLLIQECVGSDKEEYTTGIFSDGNIVSSITFRRKLGFGSMSIEAILADEPEIDNITQRIAVDMGLIGSINMQSRRVGNDFVVFEINPRLSSTMLFRKKFGFDDAVWWLNVCAA</sequence>
<comment type="caution">
    <text evidence="2">The sequence shown here is derived from an EMBL/GenBank/DDBJ whole genome shotgun (WGS) entry which is preliminary data.</text>
</comment>
<feature type="domain" description="ATP-grasp" evidence="1">
    <location>
        <begin position="96"/>
        <end position="266"/>
    </location>
</feature>
<dbReference type="Pfam" id="PF15632">
    <property type="entry name" value="ATPgrasp_Ter"/>
    <property type="match status" value="1"/>
</dbReference>
<reference evidence="2" key="1">
    <citation type="journal article" date="2014" name="Front. Microbiol.">
        <title>High frequency of phylogenetically diverse reductive dehalogenase-homologous genes in deep subseafloor sedimentary metagenomes.</title>
        <authorList>
            <person name="Kawai M."/>
            <person name="Futagami T."/>
            <person name="Toyoda A."/>
            <person name="Takaki Y."/>
            <person name="Nishi S."/>
            <person name="Hori S."/>
            <person name="Arai W."/>
            <person name="Tsubouchi T."/>
            <person name="Morono Y."/>
            <person name="Uchiyama I."/>
            <person name="Ito T."/>
            <person name="Fujiyama A."/>
            <person name="Inagaki F."/>
            <person name="Takami H."/>
        </authorList>
    </citation>
    <scope>NUCLEOTIDE SEQUENCE</scope>
    <source>
        <strain evidence="2">Expedition CK06-06</strain>
    </source>
</reference>
<evidence type="ECO:0000259" key="1">
    <source>
        <dbReference type="PROSITE" id="PS50975"/>
    </source>
</evidence>
<dbReference type="GO" id="GO:0046872">
    <property type="term" value="F:metal ion binding"/>
    <property type="evidence" value="ECO:0007669"/>
    <property type="project" value="InterPro"/>
</dbReference>
<feature type="non-terminal residue" evidence="2">
    <location>
        <position position="267"/>
    </location>
</feature>
<name>X0UHK0_9ZZZZ</name>